<accession>A0ABS6N3V6</accession>
<feature type="domain" description="RlmL ferredoxin-like" evidence="4">
    <location>
        <begin position="7"/>
        <end position="61"/>
    </location>
</feature>
<dbReference type="EMBL" id="JAHRWL010000001">
    <property type="protein sequence ID" value="MBV2358694.1"/>
    <property type="molecule type" value="Genomic_DNA"/>
</dbReference>
<gene>
    <name evidence="5" type="ORF">KUH32_02825</name>
</gene>
<evidence type="ECO:0000259" key="4">
    <source>
        <dbReference type="Pfam" id="PF22020"/>
    </source>
</evidence>
<evidence type="ECO:0000256" key="1">
    <source>
        <dbReference type="ARBA" id="ARBA00022603"/>
    </source>
</evidence>
<dbReference type="PANTHER" id="PTHR47313:SF1">
    <property type="entry name" value="RIBOSOMAL RNA LARGE SUBUNIT METHYLTRANSFERASE K_L"/>
    <property type="match status" value="1"/>
</dbReference>
<evidence type="ECO:0000256" key="2">
    <source>
        <dbReference type="ARBA" id="ARBA00022679"/>
    </source>
</evidence>
<comment type="caution">
    <text evidence="5">The sequence shown here is derived from an EMBL/GenBank/DDBJ whole genome shotgun (WGS) entry which is preliminary data.</text>
</comment>
<dbReference type="CDD" id="cd11715">
    <property type="entry name" value="THUMP_AdoMetMT"/>
    <property type="match status" value="1"/>
</dbReference>
<dbReference type="PROSITE" id="PS01261">
    <property type="entry name" value="UPF0020"/>
    <property type="match status" value="1"/>
</dbReference>
<dbReference type="Pfam" id="PF22020">
    <property type="entry name" value="RlmL_1st"/>
    <property type="match status" value="1"/>
</dbReference>
<evidence type="ECO:0000259" key="3">
    <source>
        <dbReference type="Pfam" id="PF01170"/>
    </source>
</evidence>
<reference evidence="5" key="1">
    <citation type="submission" date="2021-06" db="EMBL/GenBank/DDBJ databases">
        <title>Thalassococcus sp. CAU 1522 isolated from sea sand, Republic of Korea.</title>
        <authorList>
            <person name="Kim W."/>
        </authorList>
    </citation>
    <scope>NUCLEOTIDE SEQUENCE</scope>
    <source>
        <strain evidence="5">CAU 1522</strain>
    </source>
</reference>
<sequence>MQPEFDIFLATLPGLEDTLRDEAVSLGFAAPQAVPGGVTVRGGWPDIWRANLSLRCASRVLVRLAAFRAMHLAQLDKRARKLDWAAWLRSDVPVKIDATCKGSRIYHEKAARQRIEGAIVDTLGAAIVEDAPLRLMLRIEDDLATLSLDTSGEPLHRRGHKQAVGKAPLRETMAAAFLRQCGFDGTQPVVDPMCGSGTFVIEAAEIARGLLPGRSRAFAFEHLASFDADAFAALKSPPLRETGLVFRGSDRDQGAVQMARANADRAGVADITDFACHPVSEMQRPDSAPGLVMVNPPYGARIGNRKLLFALYGALGETLKSGFSGWRVGLVTSDAGLAKATGLPWRPSGPPIPHGPLKVTLYRTDPLP</sequence>
<dbReference type="Pfam" id="PF01170">
    <property type="entry name" value="UPF0020"/>
    <property type="match status" value="1"/>
</dbReference>
<dbReference type="InterPro" id="IPR053943">
    <property type="entry name" value="RlmKL-like_Mtase_CS"/>
</dbReference>
<dbReference type="InterPro" id="IPR054170">
    <property type="entry name" value="RlmL_1st"/>
</dbReference>
<evidence type="ECO:0000313" key="6">
    <source>
        <dbReference type="Proteomes" id="UP001166293"/>
    </source>
</evidence>
<protein>
    <submittedName>
        <fullName evidence="5">Class I SAM-dependent RNA methyltransferase</fullName>
    </submittedName>
</protein>
<feature type="domain" description="Ribosomal RNA large subunit methyltransferase K/L-like methyltransferase" evidence="3">
    <location>
        <begin position="158"/>
        <end position="340"/>
    </location>
</feature>
<dbReference type="GO" id="GO:0008168">
    <property type="term" value="F:methyltransferase activity"/>
    <property type="evidence" value="ECO:0007669"/>
    <property type="project" value="UniProtKB-KW"/>
</dbReference>
<keyword evidence="6" id="KW-1185">Reference proteome</keyword>
<organism evidence="5 6">
    <name type="scientific">Thalassococcus arenae</name>
    <dbReference type="NCBI Taxonomy" id="2851652"/>
    <lineage>
        <taxon>Bacteria</taxon>
        <taxon>Pseudomonadati</taxon>
        <taxon>Pseudomonadota</taxon>
        <taxon>Alphaproteobacteria</taxon>
        <taxon>Rhodobacterales</taxon>
        <taxon>Roseobacteraceae</taxon>
        <taxon>Thalassococcus</taxon>
    </lineage>
</organism>
<dbReference type="GO" id="GO:0032259">
    <property type="term" value="P:methylation"/>
    <property type="evidence" value="ECO:0007669"/>
    <property type="project" value="UniProtKB-KW"/>
</dbReference>
<keyword evidence="1 5" id="KW-0489">Methyltransferase</keyword>
<dbReference type="InterPro" id="IPR000241">
    <property type="entry name" value="RlmKL-like_Mtase"/>
</dbReference>
<dbReference type="RefSeq" id="WP_217776547.1">
    <property type="nucleotide sequence ID" value="NZ_JAHRWL010000001.1"/>
</dbReference>
<dbReference type="Proteomes" id="UP001166293">
    <property type="component" value="Unassembled WGS sequence"/>
</dbReference>
<keyword evidence="2" id="KW-0808">Transferase</keyword>
<evidence type="ECO:0000313" key="5">
    <source>
        <dbReference type="EMBL" id="MBV2358694.1"/>
    </source>
</evidence>
<proteinExistence type="predicted"/>
<dbReference type="PANTHER" id="PTHR47313">
    <property type="entry name" value="RIBOSOMAL RNA LARGE SUBUNIT METHYLTRANSFERASE K/L"/>
    <property type="match status" value="1"/>
</dbReference>
<name>A0ABS6N3V6_9RHOB</name>